<reference evidence="2 3" key="1">
    <citation type="submission" date="2018-10" db="EMBL/GenBank/DDBJ databases">
        <authorList>
            <person name="Chen X."/>
        </authorList>
    </citation>
    <scope>NUCLEOTIDE SEQUENCE [LARGE SCALE GENOMIC DNA]</scope>
    <source>
        <strain evidence="2 3">YIM 102668</strain>
    </source>
</reference>
<evidence type="ECO:0000313" key="2">
    <source>
        <dbReference type="EMBL" id="RLZ11632.1"/>
    </source>
</evidence>
<dbReference type="Proteomes" id="UP000275348">
    <property type="component" value="Unassembled WGS sequence"/>
</dbReference>
<keyword evidence="1" id="KW-0732">Signal</keyword>
<dbReference type="AlphaFoldDB" id="A0A3L9MFP4"/>
<comment type="caution">
    <text evidence="2">The sequence shown here is derived from an EMBL/GenBank/DDBJ whole genome shotgun (WGS) entry which is preliminary data.</text>
</comment>
<evidence type="ECO:0000313" key="3">
    <source>
        <dbReference type="Proteomes" id="UP000275348"/>
    </source>
</evidence>
<gene>
    <name evidence="2" type="ORF">EAH69_04215</name>
</gene>
<protein>
    <recommendedName>
        <fullName evidence="4">Glycine zipper family protein</fullName>
    </recommendedName>
</protein>
<sequence length="299" mass="33319">MKKTILLLTLFASFANAQYIKEATIKLKKIEEPIKVYDLRYIDKLISFRAEDLPNALATAKVKHIEDLKFDSINYSITIPELKQTYNTENFTYPNGAYETLESFIAKTPSDKIMFPKTHYKALYYEYSNDLVQFFEQGKTDFPIKNYFAVVHNDEVYLNVKAIMNNRADGNGNLSKDIPNNGFLRVKAGTDDFLYVEMPMTKTSTTFLVGVAGGLTAGVASAAGGAIIGGVASGLSNGMIGIASPNLMKGIVLDVEKKEYDIFKNCKDFNTFLEAQSTSAIDCDKDYNISNIRGIMNKI</sequence>
<organism evidence="2 3">
    <name type="scientific">Faecalibacter macacae</name>
    <dbReference type="NCBI Taxonomy" id="1859289"/>
    <lineage>
        <taxon>Bacteria</taxon>
        <taxon>Pseudomonadati</taxon>
        <taxon>Bacteroidota</taxon>
        <taxon>Flavobacteriia</taxon>
        <taxon>Flavobacteriales</taxon>
        <taxon>Weeksellaceae</taxon>
        <taxon>Faecalibacter</taxon>
    </lineage>
</organism>
<feature type="signal peptide" evidence="1">
    <location>
        <begin position="1"/>
        <end position="17"/>
    </location>
</feature>
<evidence type="ECO:0008006" key="4">
    <source>
        <dbReference type="Google" id="ProtNLM"/>
    </source>
</evidence>
<evidence type="ECO:0000256" key="1">
    <source>
        <dbReference type="SAM" id="SignalP"/>
    </source>
</evidence>
<dbReference type="EMBL" id="RDOJ01000004">
    <property type="protein sequence ID" value="RLZ11632.1"/>
    <property type="molecule type" value="Genomic_DNA"/>
</dbReference>
<name>A0A3L9MFP4_9FLAO</name>
<accession>A0A3L9MFP4</accession>
<keyword evidence="3" id="KW-1185">Reference proteome</keyword>
<dbReference type="RefSeq" id="WP_121933939.1">
    <property type="nucleotide sequence ID" value="NZ_RDOJ01000004.1"/>
</dbReference>
<proteinExistence type="predicted"/>
<dbReference type="OrthoDB" id="707246at2"/>
<feature type="chain" id="PRO_5018212344" description="Glycine zipper family protein" evidence="1">
    <location>
        <begin position="18"/>
        <end position="299"/>
    </location>
</feature>